<sequence>PRSGVVQLCADEAPRRAAAPVGADLLNAAPRVEEAGGERRRVLRGPELLRPDSEQHPPPAREDGSQDADVGPPQLPCEFARGGGWERRRGQGGTSAVW</sequence>
<feature type="non-terminal residue" evidence="2">
    <location>
        <position position="98"/>
    </location>
</feature>
<gene>
    <name evidence="2" type="ORF">TSPGSL018_15512</name>
</gene>
<feature type="region of interest" description="Disordered" evidence="1">
    <location>
        <begin position="30"/>
        <end position="98"/>
    </location>
</feature>
<feature type="non-terminal residue" evidence="2">
    <location>
        <position position="1"/>
    </location>
</feature>
<organism evidence="2">
    <name type="scientific">Tetraselmis sp. GSL018</name>
    <dbReference type="NCBI Taxonomy" id="582737"/>
    <lineage>
        <taxon>Eukaryota</taxon>
        <taxon>Viridiplantae</taxon>
        <taxon>Chlorophyta</taxon>
        <taxon>core chlorophytes</taxon>
        <taxon>Chlorodendrophyceae</taxon>
        <taxon>Chlorodendrales</taxon>
        <taxon>Chlorodendraceae</taxon>
        <taxon>Tetraselmis</taxon>
    </lineage>
</organism>
<dbReference type="EMBL" id="GBEZ01021045">
    <property type="protein sequence ID" value="JAC65674.1"/>
    <property type="molecule type" value="Transcribed_RNA"/>
</dbReference>
<evidence type="ECO:0000313" key="2">
    <source>
        <dbReference type="EMBL" id="JAC65674.1"/>
    </source>
</evidence>
<feature type="compositionally biased region" description="Basic and acidic residues" evidence="1">
    <location>
        <begin position="47"/>
        <end position="64"/>
    </location>
</feature>
<accession>A0A061R4M0</accession>
<name>A0A061R4M0_9CHLO</name>
<protein>
    <submittedName>
        <fullName evidence="2">Uncharacterized protein</fullName>
    </submittedName>
</protein>
<proteinExistence type="predicted"/>
<feature type="compositionally biased region" description="Basic and acidic residues" evidence="1">
    <location>
        <begin position="31"/>
        <end position="40"/>
    </location>
</feature>
<reference evidence="2" key="1">
    <citation type="submission" date="2014-05" db="EMBL/GenBank/DDBJ databases">
        <title>The transcriptome of the halophilic microalga Tetraselmis sp. GSL018 isolated from the Great Salt Lake, Utah.</title>
        <authorList>
            <person name="Jinkerson R.E."/>
            <person name="D'Adamo S."/>
            <person name="Posewitz M.C."/>
        </authorList>
    </citation>
    <scope>NUCLEOTIDE SEQUENCE</scope>
    <source>
        <strain evidence="2">GSL018</strain>
    </source>
</reference>
<evidence type="ECO:0000256" key="1">
    <source>
        <dbReference type="SAM" id="MobiDB-lite"/>
    </source>
</evidence>
<dbReference type="AlphaFoldDB" id="A0A061R4M0"/>